<sequence length="252" mass="29511">MGSLSDVEAGMDSQAACIPSDRSTYHHYIIYRSVSFQSLWLMEHFERFRHTVTIQLYGCRYACWRTTVTITLPAFREFHHMLHIRLLQYVDITPSTIGAVHGTDFTILYVYLYEMVNAGMITVNSILKQMEDKAYMFDQFNDMHQDLQGYLMHRYKLPFDFLRMAEDQGAALRLNGFDLDTPAGQWQQMFENLYRHLQFKTVDERWYKIGSLVSCEKCGRALPGKALVKKDTNKKFKSSRISELCFDSIRVS</sequence>
<evidence type="ECO:0000313" key="2">
    <source>
        <dbReference type="Proteomes" id="UP000710849"/>
    </source>
</evidence>
<dbReference type="AlphaFoldDB" id="A0A9P5IN55"/>
<reference evidence="1 2" key="1">
    <citation type="journal article" date="2020" name="Genome Biol. Evol.">
        <title>Comparative genomics of Sclerotiniaceae.</title>
        <authorList>
            <person name="Valero Jimenez C.A."/>
            <person name="Steentjes M."/>
            <person name="Scholten O.E."/>
            <person name="Van Kan J.A.L."/>
        </authorList>
    </citation>
    <scope>NUCLEOTIDE SEQUENCE [LARGE SCALE GENOMIC DNA]</scope>
    <source>
        <strain evidence="1 2">MUCL 94</strain>
    </source>
</reference>
<accession>A0A9P5IN55</accession>
<name>A0A9P5IN55_9HELO</name>
<evidence type="ECO:0000313" key="1">
    <source>
        <dbReference type="EMBL" id="KAF7941931.1"/>
    </source>
</evidence>
<dbReference type="RefSeq" id="XP_038732213.1">
    <property type="nucleotide sequence ID" value="XM_038877281.1"/>
</dbReference>
<organism evidence="1 2">
    <name type="scientific">Botrytis byssoidea</name>
    <dbReference type="NCBI Taxonomy" id="139641"/>
    <lineage>
        <taxon>Eukaryota</taxon>
        <taxon>Fungi</taxon>
        <taxon>Dikarya</taxon>
        <taxon>Ascomycota</taxon>
        <taxon>Pezizomycotina</taxon>
        <taxon>Leotiomycetes</taxon>
        <taxon>Helotiales</taxon>
        <taxon>Sclerotiniaceae</taxon>
        <taxon>Botrytis</taxon>
    </lineage>
</organism>
<dbReference type="Proteomes" id="UP000710849">
    <property type="component" value="Unassembled WGS sequence"/>
</dbReference>
<dbReference type="GeneID" id="62150357"/>
<comment type="caution">
    <text evidence="1">The sequence shown here is derived from an EMBL/GenBank/DDBJ whole genome shotgun (WGS) entry which is preliminary data.</text>
</comment>
<dbReference type="EMBL" id="RCSW01000012">
    <property type="protein sequence ID" value="KAF7941931.1"/>
    <property type="molecule type" value="Genomic_DNA"/>
</dbReference>
<gene>
    <name evidence="1" type="ORF">EAE97_006768</name>
</gene>
<proteinExistence type="predicted"/>
<protein>
    <submittedName>
        <fullName evidence="1">Uncharacterized protein</fullName>
    </submittedName>
</protein>
<keyword evidence="2" id="KW-1185">Reference proteome</keyword>